<accession>A0A192A5Y4</accession>
<evidence type="ECO:0000313" key="1">
    <source>
        <dbReference type="EMBL" id="ANJ75666.1"/>
    </source>
</evidence>
<dbReference type="RefSeq" id="WP_064808409.1">
    <property type="nucleotide sequence ID" value="NZ_CP016023.1"/>
</dbReference>
<protein>
    <submittedName>
        <fullName evidence="1">Uncharacterized protein</fullName>
    </submittedName>
</protein>
<dbReference type="OrthoDB" id="8925934at2"/>
<dbReference type="EMBL" id="CP016023">
    <property type="protein sequence ID" value="ANJ75666.1"/>
    <property type="molecule type" value="Genomic_DNA"/>
</dbReference>
<dbReference type="Proteomes" id="UP000078572">
    <property type="component" value="Chromosome 2"/>
</dbReference>
<gene>
    <name evidence="1" type="ORF">A9Y76_24600</name>
</gene>
<proteinExistence type="predicted"/>
<name>A0A192A5Y4_9RALS</name>
<keyword evidence="2" id="KW-1185">Reference proteome</keyword>
<evidence type="ECO:0000313" key="2">
    <source>
        <dbReference type="Proteomes" id="UP000078572"/>
    </source>
</evidence>
<organism evidence="1 2">
    <name type="scientific">Ralstonia insidiosa</name>
    <dbReference type="NCBI Taxonomy" id="190721"/>
    <lineage>
        <taxon>Bacteria</taxon>
        <taxon>Pseudomonadati</taxon>
        <taxon>Pseudomonadota</taxon>
        <taxon>Betaproteobacteria</taxon>
        <taxon>Burkholderiales</taxon>
        <taxon>Burkholderiaceae</taxon>
        <taxon>Ralstonia</taxon>
    </lineage>
</organism>
<dbReference type="AlphaFoldDB" id="A0A192A5Y4"/>
<sequence>MQGSWIAISAARARAHRLYGVRGWLVTLLWLTTLPVLAMVLGMIAAFVLHVTGGEWVHPLFVLPWLVYPVGLVAVAFLRVRWFPALWFVYCLFQLPMVLYVGPMLQQWLAQAPSHTLEALPTVLLFALQVLAPLVAMGYIVRSRRVRVTYRHQVRIGDPAAAPAVFDRPAPNETPTDATDHARERAALRRVTQELSSGVLDTQTWMQVMRHHAFATDSLRTTAYVRARMAELCPPAHVHPPLLRTLASGLGALFVSLTAMALLVAAVLALACRLPSGMIEQLAMPMVLVLTLSWLVGLFAGTCFLRRVA</sequence>
<reference evidence="2" key="1">
    <citation type="submission" date="2016-06" db="EMBL/GenBank/DDBJ databases">
        <authorList>
            <person name="Xu Y."/>
            <person name="Nagy A."/>
            <person name="Yan X."/>
            <person name="Kim S.W."/>
            <person name="Haley B."/>
            <person name="Liu N.T."/>
            <person name="Nou X."/>
        </authorList>
    </citation>
    <scope>NUCLEOTIDE SEQUENCE [LARGE SCALE GENOMIC DNA]</scope>
    <source>
        <strain evidence="2">ATCC 49129</strain>
    </source>
</reference>
<dbReference type="GeneID" id="61529226"/>